<comment type="caution">
    <text evidence="2">The sequence shown here is derived from an EMBL/GenBank/DDBJ whole genome shotgun (WGS) entry which is preliminary data.</text>
</comment>
<keyword evidence="1" id="KW-0812">Transmembrane</keyword>
<name>A0A917B572_9MICO</name>
<dbReference type="EMBL" id="BMGP01000003">
    <property type="protein sequence ID" value="GGF24747.1"/>
    <property type="molecule type" value="Genomic_DNA"/>
</dbReference>
<keyword evidence="1" id="KW-1133">Transmembrane helix</keyword>
<organism evidence="2 3">
    <name type="scientific">Subtercola lobariae</name>
    <dbReference type="NCBI Taxonomy" id="1588641"/>
    <lineage>
        <taxon>Bacteria</taxon>
        <taxon>Bacillati</taxon>
        <taxon>Actinomycetota</taxon>
        <taxon>Actinomycetes</taxon>
        <taxon>Micrococcales</taxon>
        <taxon>Microbacteriaceae</taxon>
        <taxon>Subtercola</taxon>
    </lineage>
</organism>
<evidence type="ECO:0000313" key="3">
    <source>
        <dbReference type="Proteomes" id="UP000598775"/>
    </source>
</evidence>
<evidence type="ECO:0008006" key="4">
    <source>
        <dbReference type="Google" id="ProtNLM"/>
    </source>
</evidence>
<feature type="transmembrane region" description="Helical" evidence="1">
    <location>
        <begin position="7"/>
        <end position="29"/>
    </location>
</feature>
<dbReference type="SUPFAM" id="SSF48452">
    <property type="entry name" value="TPR-like"/>
    <property type="match status" value="1"/>
</dbReference>
<dbReference type="AlphaFoldDB" id="A0A917B572"/>
<dbReference type="Gene3D" id="1.25.40.10">
    <property type="entry name" value="Tetratricopeptide repeat domain"/>
    <property type="match status" value="1"/>
</dbReference>
<accession>A0A917B572</accession>
<proteinExistence type="predicted"/>
<keyword evidence="1" id="KW-0472">Membrane</keyword>
<keyword evidence="3" id="KW-1185">Reference proteome</keyword>
<gene>
    <name evidence="2" type="ORF">GCM10011399_17800</name>
</gene>
<reference evidence="2 3" key="1">
    <citation type="journal article" date="2014" name="Int. J. Syst. Evol. Microbiol.">
        <title>Complete genome sequence of Corynebacterium casei LMG S-19264T (=DSM 44701T), isolated from a smear-ripened cheese.</title>
        <authorList>
            <consortium name="US DOE Joint Genome Institute (JGI-PGF)"/>
            <person name="Walter F."/>
            <person name="Albersmeier A."/>
            <person name="Kalinowski J."/>
            <person name="Ruckert C."/>
        </authorList>
    </citation>
    <scope>NUCLEOTIDE SEQUENCE [LARGE SCALE GENOMIC DNA]</scope>
    <source>
        <strain evidence="2 3">CGMCC 1.12976</strain>
    </source>
</reference>
<dbReference type="InterPro" id="IPR011990">
    <property type="entry name" value="TPR-like_helical_dom_sf"/>
</dbReference>
<sequence>MKGRLAAFGMAALLVVYMALVLQHAVLFIGTGNPVGIGIGVGLLIMPFIGAWALYRELMFGFRTQKLVGILRDNDELPVDDLPKRPSGRPYRAEADAEFDTYRVEVEEQPESWKAWFRLGLAYDASGDRKRARHALRQAIDFYLKQPQAA</sequence>
<dbReference type="Proteomes" id="UP000598775">
    <property type="component" value="Unassembled WGS sequence"/>
</dbReference>
<feature type="transmembrane region" description="Helical" evidence="1">
    <location>
        <begin position="35"/>
        <end position="55"/>
    </location>
</feature>
<evidence type="ECO:0000256" key="1">
    <source>
        <dbReference type="SAM" id="Phobius"/>
    </source>
</evidence>
<evidence type="ECO:0000313" key="2">
    <source>
        <dbReference type="EMBL" id="GGF24747.1"/>
    </source>
</evidence>
<protein>
    <recommendedName>
        <fullName evidence="4">Tetratricopeptide repeat protein</fullName>
    </recommendedName>
</protein>